<reference evidence="16 17" key="1">
    <citation type="journal article" date="2015" name="Genome Announc.">
        <title>Expanding the biotechnology potential of lactobacilli through comparative genomics of 213 strains and associated genera.</title>
        <authorList>
            <person name="Sun Z."/>
            <person name="Harris H.M."/>
            <person name="McCann A."/>
            <person name="Guo C."/>
            <person name="Argimon S."/>
            <person name="Zhang W."/>
            <person name="Yang X."/>
            <person name="Jeffery I.B."/>
            <person name="Cooney J.C."/>
            <person name="Kagawa T.F."/>
            <person name="Liu W."/>
            <person name="Song Y."/>
            <person name="Salvetti E."/>
            <person name="Wrobel A."/>
            <person name="Rasinkangas P."/>
            <person name="Parkhill J."/>
            <person name="Rea M.C."/>
            <person name="O'Sullivan O."/>
            <person name="Ritari J."/>
            <person name="Douillard F.P."/>
            <person name="Paul Ross R."/>
            <person name="Yang R."/>
            <person name="Briner A.E."/>
            <person name="Felis G.E."/>
            <person name="de Vos W.M."/>
            <person name="Barrangou R."/>
            <person name="Klaenhammer T.R."/>
            <person name="Caufield P.W."/>
            <person name="Cui Y."/>
            <person name="Zhang H."/>
            <person name="O'Toole P.W."/>
        </authorList>
    </citation>
    <scope>NUCLEOTIDE SEQUENCE [LARGE SCALE GENOMIC DNA]</scope>
    <source>
        <strain evidence="16 17">DSM 19972</strain>
    </source>
</reference>
<dbReference type="GO" id="GO:0019877">
    <property type="term" value="P:diaminopimelate biosynthetic process"/>
    <property type="evidence" value="ECO:0007669"/>
    <property type="project" value="UniProtKB-KW"/>
</dbReference>
<evidence type="ECO:0000313" key="17">
    <source>
        <dbReference type="Proteomes" id="UP000051686"/>
    </source>
</evidence>
<evidence type="ECO:0000256" key="3">
    <source>
        <dbReference type="ARBA" id="ARBA00005130"/>
    </source>
</evidence>
<dbReference type="PATRIC" id="fig|1423777.3.peg.887"/>
<keyword evidence="11" id="KW-0220">Diaminopimelate biosynthesis</keyword>
<dbReference type="EMBL" id="AZEH01000025">
    <property type="protein sequence ID" value="KRL05449.1"/>
    <property type="molecule type" value="Genomic_DNA"/>
</dbReference>
<evidence type="ECO:0000256" key="4">
    <source>
        <dbReference type="ARBA" id="ARBA00006247"/>
    </source>
</evidence>
<feature type="domain" description="Peptidase M20 dimerisation" evidence="15">
    <location>
        <begin position="183"/>
        <end position="287"/>
    </location>
</feature>
<dbReference type="NCBIfam" id="NF006365">
    <property type="entry name" value="PRK08588.1"/>
    <property type="match status" value="1"/>
</dbReference>
<dbReference type="InterPro" id="IPR001261">
    <property type="entry name" value="ArgE/DapE_CS"/>
</dbReference>
<dbReference type="SUPFAM" id="SSF53187">
    <property type="entry name" value="Zn-dependent exopeptidases"/>
    <property type="match status" value="1"/>
</dbReference>
<dbReference type="UniPathway" id="UPA00034">
    <property type="reaction ID" value="UER00021"/>
</dbReference>
<sequence length="396" mass="43153">MLQAKGDVNVEDSQKIAILKKIITFPSVNGNETEVADFIKNLFKKIPTAKCTKVNYSPNRDNLVVTLGDKGPLLGFSGHMDVVDPGKEADWQTPPFQPVIKGSRLYGRGASDMKSGLAALVVAMLELAEEDVSFAGRIRLLASIGEETGEYGAAQLVKKGYADNLAGLLVAEPTDDMREIVYTARGVIDYRVVSNGKAAHSAAPQDGINAIDNLFSFYKLAKQRLAELTAADPVLGKVTHSITKIKGGEQVNSIPSYAELMGNIRTIPQYPNHIFFQALQKVVSELNERPGYDLSISYSFPEEAIAGDPQSEIIQVAQRIYQKHWPHPAIISGGLGANDASELLQAQGNFNFLEIGPGSDTSHQSNEYVEIETYLKATAFYKDFAVAFLAQQQRSL</sequence>
<dbReference type="NCBIfam" id="TIGR01910">
    <property type="entry name" value="DapE-ArgE"/>
    <property type="match status" value="1"/>
</dbReference>
<dbReference type="EC" id="3.5.1.18" evidence="5"/>
<dbReference type="InterPro" id="IPR050072">
    <property type="entry name" value="Peptidase_M20A"/>
</dbReference>
<evidence type="ECO:0000256" key="14">
    <source>
        <dbReference type="ARBA" id="ARBA00051301"/>
    </source>
</evidence>
<dbReference type="PROSITE" id="PS00759">
    <property type="entry name" value="ARGE_DAPE_CPG2_2"/>
    <property type="match status" value="1"/>
</dbReference>
<dbReference type="InterPro" id="IPR011650">
    <property type="entry name" value="Peptidase_M20_dimer"/>
</dbReference>
<dbReference type="Pfam" id="PF01546">
    <property type="entry name" value="Peptidase_M20"/>
    <property type="match status" value="1"/>
</dbReference>
<keyword evidence="10" id="KW-0862">Zinc</keyword>
<evidence type="ECO:0000256" key="11">
    <source>
        <dbReference type="ARBA" id="ARBA00022915"/>
    </source>
</evidence>
<keyword evidence="8" id="KW-0479">Metal-binding</keyword>
<keyword evidence="7" id="KW-0028">Amino-acid biosynthesis</keyword>
<keyword evidence="17" id="KW-1185">Reference proteome</keyword>
<dbReference type="InterPro" id="IPR010182">
    <property type="entry name" value="ArgE/DapE"/>
</dbReference>
<dbReference type="STRING" id="1423777.FD46_GL000864"/>
<protein>
    <recommendedName>
        <fullName evidence="6">Probable succinyl-diaminopimelate desuccinylase</fullName>
        <ecNumber evidence="5">3.5.1.18</ecNumber>
    </recommendedName>
</protein>
<evidence type="ECO:0000256" key="6">
    <source>
        <dbReference type="ARBA" id="ARBA00016853"/>
    </source>
</evidence>
<dbReference type="PROSITE" id="PS00758">
    <property type="entry name" value="ARGE_DAPE_CPG2_1"/>
    <property type="match status" value="1"/>
</dbReference>
<dbReference type="GO" id="GO:0009014">
    <property type="term" value="F:succinyl-diaminopimelate desuccinylase activity"/>
    <property type="evidence" value="ECO:0007669"/>
    <property type="project" value="UniProtKB-EC"/>
</dbReference>
<evidence type="ECO:0000259" key="15">
    <source>
        <dbReference type="Pfam" id="PF07687"/>
    </source>
</evidence>
<comment type="catalytic activity">
    <reaction evidence="14">
        <text>N-succinyl-(2S,6S)-2,6-diaminopimelate + H2O = (2S,6S)-2,6-diaminopimelate + succinate</text>
        <dbReference type="Rhea" id="RHEA:22608"/>
        <dbReference type="ChEBI" id="CHEBI:15377"/>
        <dbReference type="ChEBI" id="CHEBI:30031"/>
        <dbReference type="ChEBI" id="CHEBI:57609"/>
        <dbReference type="ChEBI" id="CHEBI:58087"/>
        <dbReference type="EC" id="3.5.1.18"/>
    </reaction>
</comment>
<dbReference type="CDD" id="cd08659">
    <property type="entry name" value="M20_ArgE_DapE-like"/>
    <property type="match status" value="1"/>
</dbReference>
<dbReference type="Proteomes" id="UP000051686">
    <property type="component" value="Unassembled WGS sequence"/>
</dbReference>
<dbReference type="GO" id="GO:0046872">
    <property type="term" value="F:metal ion binding"/>
    <property type="evidence" value="ECO:0007669"/>
    <property type="project" value="UniProtKB-KW"/>
</dbReference>
<evidence type="ECO:0000256" key="9">
    <source>
        <dbReference type="ARBA" id="ARBA00022801"/>
    </source>
</evidence>
<dbReference type="PANTHER" id="PTHR43808">
    <property type="entry name" value="ACETYLORNITHINE DEACETYLASE"/>
    <property type="match status" value="1"/>
</dbReference>
<dbReference type="SUPFAM" id="SSF55031">
    <property type="entry name" value="Bacterial exopeptidase dimerisation domain"/>
    <property type="match status" value="1"/>
</dbReference>
<dbReference type="Gene3D" id="3.40.630.10">
    <property type="entry name" value="Zn peptidases"/>
    <property type="match status" value="2"/>
</dbReference>
<evidence type="ECO:0000256" key="13">
    <source>
        <dbReference type="ARBA" id="ARBA00023285"/>
    </source>
</evidence>
<comment type="caution">
    <text evidence="16">The sequence shown here is derived from an EMBL/GenBank/DDBJ whole genome shotgun (WGS) entry which is preliminary data.</text>
</comment>
<keyword evidence="13" id="KW-0170">Cobalt</keyword>
<dbReference type="Pfam" id="PF07687">
    <property type="entry name" value="M20_dimer"/>
    <property type="match status" value="1"/>
</dbReference>
<dbReference type="AlphaFoldDB" id="A0A0R1MC94"/>
<keyword evidence="12" id="KW-0457">Lysine biosynthesis</keyword>
<dbReference type="InterPro" id="IPR002933">
    <property type="entry name" value="Peptidase_M20"/>
</dbReference>
<evidence type="ECO:0000256" key="5">
    <source>
        <dbReference type="ARBA" id="ARBA00011921"/>
    </source>
</evidence>
<name>A0A0R1MC94_9LACO</name>
<comment type="cofactor">
    <cofactor evidence="1">
        <name>Co(2+)</name>
        <dbReference type="ChEBI" id="CHEBI:48828"/>
    </cofactor>
</comment>
<evidence type="ECO:0000256" key="10">
    <source>
        <dbReference type="ARBA" id="ARBA00022833"/>
    </source>
</evidence>
<proteinExistence type="inferred from homology"/>
<dbReference type="Gene3D" id="3.30.70.360">
    <property type="match status" value="1"/>
</dbReference>
<dbReference type="InterPro" id="IPR036264">
    <property type="entry name" value="Bact_exopeptidase_dim_dom"/>
</dbReference>
<dbReference type="PANTHER" id="PTHR43808:SF8">
    <property type="entry name" value="PEPTIDASE M20 DIMERISATION DOMAIN-CONTAINING PROTEIN"/>
    <property type="match status" value="1"/>
</dbReference>
<dbReference type="GO" id="GO:0009089">
    <property type="term" value="P:lysine biosynthetic process via diaminopimelate"/>
    <property type="evidence" value="ECO:0007669"/>
    <property type="project" value="UniProtKB-UniPathway"/>
</dbReference>
<gene>
    <name evidence="16" type="ORF">FD46_GL000864</name>
</gene>
<evidence type="ECO:0000256" key="7">
    <source>
        <dbReference type="ARBA" id="ARBA00022605"/>
    </source>
</evidence>
<keyword evidence="9" id="KW-0378">Hydrolase</keyword>
<comment type="similarity">
    <text evidence="4">Belongs to the peptidase M20A family.</text>
</comment>
<accession>A0A0R1MC94</accession>
<evidence type="ECO:0000256" key="2">
    <source>
        <dbReference type="ARBA" id="ARBA00001947"/>
    </source>
</evidence>
<dbReference type="RefSeq" id="WP_338040979.1">
    <property type="nucleotide sequence ID" value="NZ_AZEH01000025.1"/>
</dbReference>
<comment type="cofactor">
    <cofactor evidence="2">
        <name>Zn(2+)</name>
        <dbReference type="ChEBI" id="CHEBI:29105"/>
    </cofactor>
</comment>
<evidence type="ECO:0000256" key="8">
    <source>
        <dbReference type="ARBA" id="ARBA00022723"/>
    </source>
</evidence>
<evidence type="ECO:0000256" key="1">
    <source>
        <dbReference type="ARBA" id="ARBA00001941"/>
    </source>
</evidence>
<comment type="pathway">
    <text evidence="3">Amino-acid biosynthesis; L-lysine biosynthesis via DAP pathway; LL-2,6-diaminopimelate from (S)-tetrahydrodipicolinate (succinylase route): step 3/3.</text>
</comment>
<organism evidence="16 17">
    <name type="scientific">Liquorilactobacillus oeni DSM 19972</name>
    <dbReference type="NCBI Taxonomy" id="1423777"/>
    <lineage>
        <taxon>Bacteria</taxon>
        <taxon>Bacillati</taxon>
        <taxon>Bacillota</taxon>
        <taxon>Bacilli</taxon>
        <taxon>Lactobacillales</taxon>
        <taxon>Lactobacillaceae</taxon>
        <taxon>Liquorilactobacillus</taxon>
    </lineage>
</organism>
<evidence type="ECO:0000313" key="16">
    <source>
        <dbReference type="EMBL" id="KRL05449.1"/>
    </source>
</evidence>
<evidence type="ECO:0000256" key="12">
    <source>
        <dbReference type="ARBA" id="ARBA00023154"/>
    </source>
</evidence>